<reference evidence="3 4" key="1">
    <citation type="submission" date="2014-07" db="EMBL/GenBank/DDBJ databases">
        <title>Genome Sequence of Rhodococcus opacus Strain R7, a Biodegrader of Mono- and Polycyclic Aromatic Hydrocarbons.</title>
        <authorList>
            <person name="Di Gennaro P."/>
            <person name="Zampolli J."/>
            <person name="Presti I."/>
            <person name="Cappelletti M."/>
            <person name="D'Ursi P."/>
            <person name="Orro A."/>
            <person name="Mezzelani A."/>
            <person name="Milanesi L."/>
        </authorList>
    </citation>
    <scope>NUCLEOTIDE SEQUENCE [LARGE SCALE GENOMIC DNA]</scope>
    <source>
        <strain evidence="3 4">R7</strain>
        <plasmid evidence="3">pPDG5</plasmid>
    </source>
</reference>
<dbReference type="InterPro" id="IPR042070">
    <property type="entry name" value="PucR_C-HTH_sf"/>
</dbReference>
<protein>
    <submittedName>
        <fullName evidence="3">Uncharacterized protein</fullName>
    </submittedName>
</protein>
<dbReference type="Proteomes" id="UP000028488">
    <property type="component" value="Plasmid pPDG5"/>
</dbReference>
<organism evidence="3 4">
    <name type="scientific">Rhodococcus opacus</name>
    <name type="common">Nocardia opaca</name>
    <dbReference type="NCBI Taxonomy" id="37919"/>
    <lineage>
        <taxon>Bacteria</taxon>
        <taxon>Bacillati</taxon>
        <taxon>Actinomycetota</taxon>
        <taxon>Actinomycetes</taxon>
        <taxon>Mycobacteriales</taxon>
        <taxon>Nocardiaceae</taxon>
        <taxon>Rhodococcus</taxon>
    </lineage>
</organism>
<evidence type="ECO:0000259" key="2">
    <source>
        <dbReference type="Pfam" id="PF14361"/>
    </source>
</evidence>
<evidence type="ECO:0000259" key="1">
    <source>
        <dbReference type="Pfam" id="PF13556"/>
    </source>
</evidence>
<dbReference type="Pfam" id="PF13556">
    <property type="entry name" value="HTH_30"/>
    <property type="match status" value="1"/>
</dbReference>
<gene>
    <name evidence="3" type="ORF">EP51_46915</name>
</gene>
<evidence type="ECO:0000313" key="4">
    <source>
        <dbReference type="Proteomes" id="UP000028488"/>
    </source>
</evidence>
<dbReference type="InterPro" id="IPR025751">
    <property type="entry name" value="RsbRD_N_dom"/>
</dbReference>
<dbReference type="InterPro" id="IPR025736">
    <property type="entry name" value="PucR_C-HTH_dom"/>
</dbReference>
<name>A0A076F1M4_RHOOP</name>
<dbReference type="Pfam" id="PF14361">
    <property type="entry name" value="RsbRD_N"/>
    <property type="match status" value="1"/>
</dbReference>
<dbReference type="PANTHER" id="PTHR33744:SF1">
    <property type="entry name" value="DNA-BINDING TRANSCRIPTIONAL ACTIVATOR ADER"/>
    <property type="match status" value="1"/>
</dbReference>
<evidence type="ECO:0000313" key="3">
    <source>
        <dbReference type="EMBL" id="AII11498.1"/>
    </source>
</evidence>
<dbReference type="RefSeq" id="WP_128644283.1">
    <property type="nucleotide sequence ID" value="NZ_CP008952.1"/>
</dbReference>
<dbReference type="PANTHER" id="PTHR33744">
    <property type="entry name" value="CARBOHYDRATE DIACID REGULATOR"/>
    <property type="match status" value="1"/>
</dbReference>
<dbReference type="Gene3D" id="1.10.10.2840">
    <property type="entry name" value="PucR C-terminal helix-turn-helix domain"/>
    <property type="match status" value="1"/>
</dbReference>
<geneLocation type="plasmid" evidence="3 4">
    <name>pPDG5</name>
</geneLocation>
<dbReference type="AlphaFoldDB" id="A0A076F1M4"/>
<dbReference type="eggNOG" id="COG2508">
    <property type="taxonomic scope" value="Bacteria"/>
</dbReference>
<feature type="domain" description="RsbT co-antagonist protein RsbRD N-terminal" evidence="2">
    <location>
        <begin position="12"/>
        <end position="151"/>
    </location>
</feature>
<sequence>MLDITACQWAAELATRNADHITDALPEFGGGKRAVEVLRLGIESLIVRVLFRLRDMDPEMIMTAEAATSIREMVRRGISYERILRAVHMTQADLTDALYRDCRKVVPSVLLGEQMAFISAELFGFFDRFGHELAETYREERGAWERSGDATRAEIARNLLEGDMTPGQMEERTGYRIAERHHVALILGSTAPIVHDRGEELTGQAHMILGSFGCTAQFMAPGGFGRLWAWGSVADSADLRLTRPPVGSEILLVAGSIGDGVQGFRSSHAEALATMRLATLREPVISDSLLYSEVEVPALMSQDLDALRRFVHRHLGALAEDSAYTAELRVSLLQYLNTERSLVHTAKRLHVARNTVTYRVRRAEAILGRPIGADHHALHTALIVSDLLGAVILEPNKSTR</sequence>
<proteinExistence type="predicted"/>
<accession>A0A076F1M4</accession>
<feature type="domain" description="PucR C-terminal helix-turn-helix" evidence="1">
    <location>
        <begin position="331"/>
        <end position="382"/>
    </location>
</feature>
<dbReference type="EMBL" id="CP008952">
    <property type="protein sequence ID" value="AII11498.1"/>
    <property type="molecule type" value="Genomic_DNA"/>
</dbReference>
<keyword evidence="3" id="KW-0614">Plasmid</keyword>
<dbReference type="InterPro" id="IPR051448">
    <property type="entry name" value="CdaR-like_regulators"/>
</dbReference>